<evidence type="ECO:0000256" key="3">
    <source>
        <dbReference type="PROSITE-ProRule" id="PRU00284"/>
    </source>
</evidence>
<evidence type="ECO:0000259" key="6">
    <source>
        <dbReference type="PROSITE" id="PS50885"/>
    </source>
</evidence>
<evidence type="ECO:0000256" key="1">
    <source>
        <dbReference type="ARBA" id="ARBA00022500"/>
    </source>
</evidence>
<feature type="domain" description="Methyl-accepting transducer" evidence="5">
    <location>
        <begin position="288"/>
        <end position="517"/>
    </location>
</feature>
<evidence type="ECO:0000259" key="5">
    <source>
        <dbReference type="PROSITE" id="PS50111"/>
    </source>
</evidence>
<dbReference type="AlphaFoldDB" id="A0A859QTI9"/>
<dbReference type="InterPro" id="IPR009050">
    <property type="entry name" value="Globin-like_sf"/>
</dbReference>
<dbReference type="GO" id="GO:0006935">
    <property type="term" value="P:chemotaxis"/>
    <property type="evidence" value="ECO:0007669"/>
    <property type="project" value="UniProtKB-KW"/>
</dbReference>
<dbReference type="PRINTS" id="PR00260">
    <property type="entry name" value="CHEMTRNSDUCR"/>
</dbReference>
<keyword evidence="3" id="KW-0807">Transducer</keyword>
<dbReference type="InterPro" id="IPR039379">
    <property type="entry name" value="Protoglobin_sensor_dom"/>
</dbReference>
<keyword evidence="8" id="KW-1185">Reference proteome</keyword>
<dbReference type="GO" id="GO:0020037">
    <property type="term" value="F:heme binding"/>
    <property type="evidence" value="ECO:0007669"/>
    <property type="project" value="InterPro"/>
</dbReference>
<organism evidence="7 8">
    <name type="scientific">Sinorhizobium mexicanum</name>
    <dbReference type="NCBI Taxonomy" id="375549"/>
    <lineage>
        <taxon>Bacteria</taxon>
        <taxon>Pseudomonadati</taxon>
        <taxon>Pseudomonadota</taxon>
        <taxon>Alphaproteobacteria</taxon>
        <taxon>Hyphomicrobiales</taxon>
        <taxon>Rhizobiaceae</taxon>
        <taxon>Sinorhizobium/Ensifer group</taxon>
        <taxon>Sinorhizobium</taxon>
    </lineage>
</organism>
<dbReference type="PANTHER" id="PTHR43531">
    <property type="entry name" value="PROTEIN ICFG"/>
    <property type="match status" value="1"/>
</dbReference>
<feature type="domain" description="HAMP" evidence="6">
    <location>
        <begin position="244"/>
        <end position="283"/>
    </location>
</feature>
<evidence type="ECO:0000256" key="2">
    <source>
        <dbReference type="ARBA" id="ARBA00029447"/>
    </source>
</evidence>
<dbReference type="InterPro" id="IPR004089">
    <property type="entry name" value="MCPsignal_dom"/>
</dbReference>
<dbReference type="InterPro" id="IPR004090">
    <property type="entry name" value="Chemotax_Me-accpt_rcpt"/>
</dbReference>
<dbReference type="SMART" id="SM00283">
    <property type="entry name" value="MA"/>
    <property type="match status" value="1"/>
</dbReference>
<proteinExistence type="inferred from homology"/>
<dbReference type="PROSITE" id="PS50885">
    <property type="entry name" value="HAMP"/>
    <property type="match status" value="1"/>
</dbReference>
<gene>
    <name evidence="7" type="ORF">FKV68_03530</name>
</gene>
<dbReference type="EMBL" id="CP041238">
    <property type="protein sequence ID" value="QLL60578.1"/>
    <property type="molecule type" value="Genomic_DNA"/>
</dbReference>
<protein>
    <submittedName>
        <fullName evidence="7">Globin-coupled sensor protein</fullName>
    </submittedName>
</protein>
<dbReference type="GO" id="GO:0004888">
    <property type="term" value="F:transmembrane signaling receptor activity"/>
    <property type="evidence" value="ECO:0007669"/>
    <property type="project" value="InterPro"/>
</dbReference>
<dbReference type="SUPFAM" id="SSF58104">
    <property type="entry name" value="Methyl-accepting chemotaxis protein (MCP) signaling domain"/>
    <property type="match status" value="1"/>
</dbReference>
<dbReference type="GO" id="GO:0019825">
    <property type="term" value="F:oxygen binding"/>
    <property type="evidence" value="ECO:0007669"/>
    <property type="project" value="InterPro"/>
</dbReference>
<dbReference type="Proteomes" id="UP000510721">
    <property type="component" value="Chromosome"/>
</dbReference>
<dbReference type="SUPFAM" id="SSF46458">
    <property type="entry name" value="Globin-like"/>
    <property type="match status" value="1"/>
</dbReference>
<accession>A0A859QTI9</accession>
<dbReference type="InterPro" id="IPR044398">
    <property type="entry name" value="Globin-sensor_dom"/>
</dbReference>
<dbReference type="Gene3D" id="1.10.490.10">
    <property type="entry name" value="Globins"/>
    <property type="match status" value="1"/>
</dbReference>
<name>A0A859QTI9_9HYPH</name>
<dbReference type="GO" id="GO:0016020">
    <property type="term" value="C:membrane"/>
    <property type="evidence" value="ECO:0007669"/>
    <property type="project" value="InterPro"/>
</dbReference>
<dbReference type="KEGG" id="emx:FKV68_03530"/>
<dbReference type="InterPro" id="IPR003660">
    <property type="entry name" value="HAMP_dom"/>
</dbReference>
<evidence type="ECO:0000313" key="8">
    <source>
        <dbReference type="Proteomes" id="UP000510721"/>
    </source>
</evidence>
<dbReference type="PANTHER" id="PTHR43531:SF11">
    <property type="entry name" value="METHYL-ACCEPTING CHEMOTAXIS PROTEIN 3"/>
    <property type="match status" value="1"/>
</dbReference>
<sequence length="583" mass="62744">MDGGRRCGALIASIGRNHRWLAGWPSPGEFRLRNRPGIGVKQDASSEQARRGQAGSLLERLRFAGLDEDGCALVRHHRQALSPRIELALRDLFQRFQTYPEAARHFESDRQLDRLHDLQSSHWNVLTDARFDGLYAERVKVLADTEGRMGLDPRWQVASHAVVLEHLLTGLVEDAWPSSLLPFGKARKKELCNLVAALVRTAFVDTEIAVSLRFNALRQQHQRQMAEQRRDDETAVSDLFSSFLEALGDGDLAARLPEDASDAYQPIVARLNASLDQIQATLKSADERSTAAEAMVSQLHARVAEFSGRAGGEAEALSRQAATLGGVTERMQIGSARIGETETKANETRIAVERSGEIAGQAISAMADIEASAEKIGQIIGVIDEIAFQTNLLALNAGIEAARAGESGRGFAVVAQEVRALAQRSGEAAREIKQLVTGTKAQVEAGVEMVGRTQDAISSIVEQVISINAAVSGIARDAEDHVSDLRTATTEIGGISQAMQQSAALAENAARSSGDLSAVIEELGRTVRSFRLEQHQAGRAAAIRSPALSPASQRAPGQASDDDAIALFDDGAVTGRHVAARHH</sequence>
<dbReference type="Pfam" id="PF11563">
    <property type="entry name" value="Protoglobin"/>
    <property type="match status" value="1"/>
</dbReference>
<dbReference type="GO" id="GO:0007165">
    <property type="term" value="P:signal transduction"/>
    <property type="evidence" value="ECO:0007669"/>
    <property type="project" value="UniProtKB-KW"/>
</dbReference>
<evidence type="ECO:0000313" key="7">
    <source>
        <dbReference type="EMBL" id="QLL60578.1"/>
    </source>
</evidence>
<keyword evidence="1" id="KW-0145">Chemotaxis</keyword>
<feature type="region of interest" description="Disordered" evidence="4">
    <location>
        <begin position="541"/>
        <end position="560"/>
    </location>
</feature>
<reference evidence="7 8" key="1">
    <citation type="submission" date="2019-06" db="EMBL/GenBank/DDBJ databases">
        <title>Complete genome sequence of Ensifer mexicanus ITTG R7 isolated from nodules of Acacia angustissima (Mill.) Kuntze.</title>
        <authorList>
            <person name="Rincon-Rosales R."/>
            <person name="Rogel M.A."/>
            <person name="Guerrero G."/>
            <person name="Rincon-Molina C.I."/>
            <person name="Lopez-Lopez A."/>
            <person name="Martinez-Romero E."/>
        </authorList>
    </citation>
    <scope>NUCLEOTIDE SEQUENCE [LARGE SCALE GENOMIC DNA]</scope>
    <source>
        <strain evidence="7 8">ITTG R7</strain>
    </source>
</reference>
<dbReference type="CDD" id="cd11386">
    <property type="entry name" value="MCP_signal"/>
    <property type="match status" value="1"/>
</dbReference>
<dbReference type="Gene3D" id="1.10.287.950">
    <property type="entry name" value="Methyl-accepting chemotaxis protein"/>
    <property type="match status" value="1"/>
</dbReference>
<dbReference type="InterPro" id="IPR051310">
    <property type="entry name" value="MCP_chemotaxis"/>
</dbReference>
<dbReference type="PROSITE" id="PS50111">
    <property type="entry name" value="CHEMOTAXIS_TRANSDUC_2"/>
    <property type="match status" value="1"/>
</dbReference>
<dbReference type="CDD" id="cd01068">
    <property type="entry name" value="globin_sensor"/>
    <property type="match status" value="1"/>
</dbReference>
<dbReference type="Pfam" id="PF00015">
    <property type="entry name" value="MCPsignal"/>
    <property type="match status" value="1"/>
</dbReference>
<evidence type="ECO:0000256" key="4">
    <source>
        <dbReference type="SAM" id="MobiDB-lite"/>
    </source>
</evidence>
<comment type="similarity">
    <text evidence="2">Belongs to the methyl-accepting chemotaxis (MCP) protein family.</text>
</comment>
<dbReference type="InterPro" id="IPR012292">
    <property type="entry name" value="Globin/Proto"/>
</dbReference>